<accession>A0AB74D5X8</accession>
<reference evidence="1 2" key="1">
    <citation type="submission" date="2018-08" db="EMBL/GenBank/DDBJ databases">
        <title>Comparative analysis of Burkholderia isolates from Puerto Rico.</title>
        <authorList>
            <person name="Hall C."/>
            <person name="Sahl J."/>
            <person name="Wagner D."/>
        </authorList>
    </citation>
    <scope>NUCLEOTIDE SEQUENCE [LARGE SCALE GENOMIC DNA]</scope>
    <source>
        <strain evidence="1 2">Bp8964</strain>
    </source>
</reference>
<organism evidence="1 2">
    <name type="scientific">Burkholderia ubonensis</name>
    <dbReference type="NCBI Taxonomy" id="101571"/>
    <lineage>
        <taxon>Bacteria</taxon>
        <taxon>Pseudomonadati</taxon>
        <taxon>Pseudomonadota</taxon>
        <taxon>Betaproteobacteria</taxon>
        <taxon>Burkholderiales</taxon>
        <taxon>Burkholderiaceae</taxon>
        <taxon>Burkholderia</taxon>
        <taxon>Burkholderia cepacia complex</taxon>
    </lineage>
</organism>
<proteinExistence type="predicted"/>
<dbReference type="AlphaFoldDB" id="A0AB74D5X8"/>
<sequence>MGASSRGVLGRIRRQLIAYAQARHRALRVPHEVDGSRAQFRAPRTACLLKASNDDEARLNAA</sequence>
<evidence type="ECO:0000313" key="1">
    <source>
        <dbReference type="EMBL" id="RQP76864.1"/>
    </source>
</evidence>
<dbReference type="Proteomes" id="UP000273734">
    <property type="component" value="Unassembled WGS sequence"/>
</dbReference>
<dbReference type="EMBL" id="QTNY01000011">
    <property type="protein sequence ID" value="RQP76864.1"/>
    <property type="molecule type" value="Genomic_DNA"/>
</dbReference>
<protein>
    <submittedName>
        <fullName evidence="1">Uncharacterized protein</fullName>
    </submittedName>
</protein>
<evidence type="ECO:0000313" key="2">
    <source>
        <dbReference type="Proteomes" id="UP000273734"/>
    </source>
</evidence>
<comment type="caution">
    <text evidence="1">The sequence shown here is derived from an EMBL/GenBank/DDBJ whole genome shotgun (WGS) entry which is preliminary data.</text>
</comment>
<name>A0AB74D5X8_9BURK</name>
<gene>
    <name evidence="1" type="ORF">DF015_17885</name>
</gene>